<evidence type="ECO:0000313" key="3">
    <source>
        <dbReference type="Proteomes" id="UP000014760"/>
    </source>
</evidence>
<protein>
    <submittedName>
        <fullName evidence="1 2">Uncharacterized protein</fullName>
    </submittedName>
</protein>
<name>R7TFA8_CAPTE</name>
<dbReference type="HOGENOM" id="CLU_889193_0_0_1"/>
<sequence>MYKIRRTFKASASSPSTIKKSRWQKYKDSLLVKGTRAEKMLEEKAMKERKRRLRHKNVLVDSAIKKDVKKTKQNPNNDWLHKIIIKTQVPPSLPLPASSATETITDDAIAADKMPEILQIGGYKPVVEDVMPDDTVVRTNAPLIIRHPTRIVVADASGSGKSTWIEKLLLHRQDCFDVPHKEIVWFYNLETAVKSHMDKLPGVQFHKVFVLSSKHMKSVIDQAQYIVHMKSAQDARQIQTLAGQIYGKHGNRFAMWAMNYAFGGSDHAYLVFDMHSKSKGWQRLRAQVFPGECNLLFVKKGTMLDKEFYEKNV</sequence>
<evidence type="ECO:0000313" key="2">
    <source>
        <dbReference type="EnsemblMetazoa" id="CapteP187053"/>
    </source>
</evidence>
<proteinExistence type="predicted"/>
<reference evidence="2" key="3">
    <citation type="submission" date="2015-06" db="UniProtKB">
        <authorList>
            <consortium name="EnsemblMetazoa"/>
        </authorList>
    </citation>
    <scope>IDENTIFICATION</scope>
</reference>
<keyword evidence="3" id="KW-1185">Reference proteome</keyword>
<dbReference type="EnsemblMetazoa" id="CapteT187053">
    <property type="protein sequence ID" value="CapteP187053"/>
    <property type="gene ID" value="CapteG187053"/>
</dbReference>
<dbReference type="EMBL" id="KB310130">
    <property type="protein sequence ID" value="ELT92424.1"/>
    <property type="molecule type" value="Genomic_DNA"/>
</dbReference>
<dbReference type="Proteomes" id="UP000014760">
    <property type="component" value="Unassembled WGS sequence"/>
</dbReference>
<gene>
    <name evidence="1" type="ORF">CAPTEDRAFT_187053</name>
</gene>
<organism evidence="1">
    <name type="scientific">Capitella teleta</name>
    <name type="common">Polychaete worm</name>
    <dbReference type="NCBI Taxonomy" id="283909"/>
    <lineage>
        <taxon>Eukaryota</taxon>
        <taxon>Metazoa</taxon>
        <taxon>Spiralia</taxon>
        <taxon>Lophotrochozoa</taxon>
        <taxon>Annelida</taxon>
        <taxon>Polychaeta</taxon>
        <taxon>Sedentaria</taxon>
        <taxon>Scolecida</taxon>
        <taxon>Capitellidae</taxon>
        <taxon>Capitella</taxon>
    </lineage>
</organism>
<evidence type="ECO:0000313" key="1">
    <source>
        <dbReference type="EMBL" id="ELT92424.1"/>
    </source>
</evidence>
<accession>R7TFA8</accession>
<reference evidence="1 3" key="2">
    <citation type="journal article" date="2013" name="Nature">
        <title>Insights into bilaterian evolution from three spiralian genomes.</title>
        <authorList>
            <person name="Simakov O."/>
            <person name="Marletaz F."/>
            <person name="Cho S.J."/>
            <person name="Edsinger-Gonzales E."/>
            <person name="Havlak P."/>
            <person name="Hellsten U."/>
            <person name="Kuo D.H."/>
            <person name="Larsson T."/>
            <person name="Lv J."/>
            <person name="Arendt D."/>
            <person name="Savage R."/>
            <person name="Osoegawa K."/>
            <person name="de Jong P."/>
            <person name="Grimwood J."/>
            <person name="Chapman J.A."/>
            <person name="Shapiro H."/>
            <person name="Aerts A."/>
            <person name="Otillar R.P."/>
            <person name="Terry A.Y."/>
            <person name="Boore J.L."/>
            <person name="Grigoriev I.V."/>
            <person name="Lindberg D.R."/>
            <person name="Seaver E.C."/>
            <person name="Weisblat D.A."/>
            <person name="Putnam N.H."/>
            <person name="Rokhsar D.S."/>
        </authorList>
    </citation>
    <scope>NUCLEOTIDE SEQUENCE</scope>
    <source>
        <strain evidence="1 3">I ESC-2004</strain>
    </source>
</reference>
<dbReference type="AlphaFoldDB" id="R7TFA8"/>
<dbReference type="EMBL" id="AMQN01013328">
    <property type="status" value="NOT_ANNOTATED_CDS"/>
    <property type="molecule type" value="Genomic_DNA"/>
</dbReference>
<reference evidence="3" key="1">
    <citation type="submission" date="2012-12" db="EMBL/GenBank/DDBJ databases">
        <authorList>
            <person name="Hellsten U."/>
            <person name="Grimwood J."/>
            <person name="Chapman J.A."/>
            <person name="Shapiro H."/>
            <person name="Aerts A."/>
            <person name="Otillar R.P."/>
            <person name="Terry A.Y."/>
            <person name="Boore J.L."/>
            <person name="Simakov O."/>
            <person name="Marletaz F."/>
            <person name="Cho S.-J."/>
            <person name="Edsinger-Gonzales E."/>
            <person name="Havlak P."/>
            <person name="Kuo D.-H."/>
            <person name="Larsson T."/>
            <person name="Lv J."/>
            <person name="Arendt D."/>
            <person name="Savage R."/>
            <person name="Osoegawa K."/>
            <person name="de Jong P."/>
            <person name="Lindberg D.R."/>
            <person name="Seaver E.C."/>
            <person name="Weisblat D.A."/>
            <person name="Putnam N.H."/>
            <person name="Grigoriev I.V."/>
            <person name="Rokhsar D.S."/>
        </authorList>
    </citation>
    <scope>NUCLEOTIDE SEQUENCE</scope>
    <source>
        <strain evidence="3">I ESC-2004</strain>
    </source>
</reference>